<protein>
    <recommendedName>
        <fullName evidence="4">LPS-assembly lipoprotein LptE</fullName>
    </recommendedName>
</protein>
<comment type="caution">
    <text evidence="2">The sequence shown here is derived from an EMBL/GenBank/DDBJ whole genome shotgun (WGS) entry which is preliminary data.</text>
</comment>
<dbReference type="AlphaFoldDB" id="A0A7C9LFZ8"/>
<evidence type="ECO:0008006" key="4">
    <source>
        <dbReference type="Google" id="ProtNLM"/>
    </source>
</evidence>
<feature type="chain" id="PRO_5028975927" description="LPS-assembly lipoprotein LptE" evidence="1">
    <location>
        <begin position="19"/>
        <end position="157"/>
    </location>
</feature>
<gene>
    <name evidence="2" type="ORF">GN331_04685</name>
</gene>
<dbReference type="Proteomes" id="UP000479692">
    <property type="component" value="Unassembled WGS sequence"/>
</dbReference>
<feature type="signal peptide" evidence="1">
    <location>
        <begin position="1"/>
        <end position="18"/>
    </location>
</feature>
<keyword evidence="1" id="KW-0732">Signal</keyword>
<name>A0A7C9LFZ8_9GAMM</name>
<dbReference type="PROSITE" id="PS51257">
    <property type="entry name" value="PROKAR_LIPOPROTEIN"/>
    <property type="match status" value="1"/>
</dbReference>
<evidence type="ECO:0000313" key="2">
    <source>
        <dbReference type="EMBL" id="MUV13501.1"/>
    </source>
</evidence>
<proteinExistence type="predicted"/>
<dbReference type="EMBL" id="WOXT01000001">
    <property type="protein sequence ID" value="MUV13501.1"/>
    <property type="molecule type" value="Genomic_DNA"/>
</dbReference>
<reference evidence="2 3" key="1">
    <citation type="submission" date="2019-12" db="EMBL/GenBank/DDBJ databases">
        <authorList>
            <person name="Xu J."/>
        </authorList>
    </citation>
    <scope>NUCLEOTIDE SEQUENCE [LARGE SCALE GENOMIC DNA]</scope>
    <source>
        <strain evidence="2 3">HX-5-24</strain>
    </source>
</reference>
<organism evidence="2 3">
    <name type="scientific">Noviluteimonas gilva</name>
    <dbReference type="NCBI Taxonomy" id="2682097"/>
    <lineage>
        <taxon>Bacteria</taxon>
        <taxon>Pseudomonadati</taxon>
        <taxon>Pseudomonadota</taxon>
        <taxon>Gammaproteobacteria</taxon>
        <taxon>Lysobacterales</taxon>
        <taxon>Lysobacteraceae</taxon>
        <taxon>Noviluteimonas</taxon>
    </lineage>
</organism>
<evidence type="ECO:0000256" key="1">
    <source>
        <dbReference type="SAM" id="SignalP"/>
    </source>
</evidence>
<evidence type="ECO:0000313" key="3">
    <source>
        <dbReference type="Proteomes" id="UP000479692"/>
    </source>
</evidence>
<dbReference type="RefSeq" id="WP_156640686.1">
    <property type="nucleotide sequence ID" value="NZ_WOXT01000001.1"/>
</dbReference>
<accession>A0A7C9LFZ8</accession>
<keyword evidence="3" id="KW-1185">Reference proteome</keyword>
<sequence>MHKSAVCLLSVLTLTACAPLQQVRVFPQSPQTPAVAAPAAPTPITTTRGEFHIQADKNDTWNAIGQIVVNTPGVRLDGRAQMLDLYSLHYRGVEFLVMTKALVLSDSIRTTTTRVTAATPAGKPIDTDASAELLALLEAQLPAAIIDVQARFRAEGI</sequence>